<reference evidence="5" key="2">
    <citation type="submission" date="2015-01" db="EMBL/GenBank/DDBJ databases">
        <title>Evolutionary Origins and Diversification of the Mycorrhizal Mutualists.</title>
        <authorList>
            <consortium name="DOE Joint Genome Institute"/>
            <consortium name="Mycorrhizal Genomics Consortium"/>
            <person name="Kohler A."/>
            <person name="Kuo A."/>
            <person name="Nagy L.G."/>
            <person name="Floudas D."/>
            <person name="Copeland A."/>
            <person name="Barry K.W."/>
            <person name="Cichocki N."/>
            <person name="Veneault-Fourrey C."/>
            <person name="LaButti K."/>
            <person name="Lindquist E.A."/>
            <person name="Lipzen A."/>
            <person name="Lundell T."/>
            <person name="Morin E."/>
            <person name="Murat C."/>
            <person name="Riley R."/>
            <person name="Ohm R."/>
            <person name="Sun H."/>
            <person name="Tunlid A."/>
            <person name="Henrissat B."/>
            <person name="Grigoriev I.V."/>
            <person name="Hibbett D.S."/>
            <person name="Martin F."/>
        </authorList>
    </citation>
    <scope>NUCLEOTIDE SEQUENCE [LARGE SCALE GENOMIC DNA]</scope>
    <source>
        <strain evidence="5">Zn</strain>
    </source>
</reference>
<feature type="compositionally biased region" description="Low complexity" evidence="2">
    <location>
        <begin position="780"/>
        <end position="796"/>
    </location>
</feature>
<dbReference type="SMART" id="SM00324">
    <property type="entry name" value="RhoGAP"/>
    <property type="match status" value="1"/>
</dbReference>
<feature type="region of interest" description="Disordered" evidence="2">
    <location>
        <begin position="776"/>
        <end position="796"/>
    </location>
</feature>
<dbReference type="OrthoDB" id="9994905at2759"/>
<feature type="domain" description="Rho-GAP" evidence="3">
    <location>
        <begin position="175"/>
        <end position="438"/>
    </location>
</feature>
<dbReference type="Proteomes" id="UP000054321">
    <property type="component" value="Unassembled WGS sequence"/>
</dbReference>
<dbReference type="InParanoid" id="A0A0C3HMK7"/>
<feature type="region of interest" description="Disordered" evidence="2">
    <location>
        <begin position="568"/>
        <end position="617"/>
    </location>
</feature>
<dbReference type="CDD" id="cd00159">
    <property type="entry name" value="RhoGAP"/>
    <property type="match status" value="1"/>
</dbReference>
<dbReference type="AlphaFoldDB" id="A0A0C3HMK7"/>
<dbReference type="PROSITE" id="PS50238">
    <property type="entry name" value="RHOGAP"/>
    <property type="match status" value="1"/>
</dbReference>
<evidence type="ECO:0000259" key="3">
    <source>
        <dbReference type="PROSITE" id="PS50238"/>
    </source>
</evidence>
<organism evidence="4 5">
    <name type="scientific">Oidiodendron maius (strain Zn)</name>
    <dbReference type="NCBI Taxonomy" id="913774"/>
    <lineage>
        <taxon>Eukaryota</taxon>
        <taxon>Fungi</taxon>
        <taxon>Dikarya</taxon>
        <taxon>Ascomycota</taxon>
        <taxon>Pezizomycotina</taxon>
        <taxon>Leotiomycetes</taxon>
        <taxon>Leotiomycetes incertae sedis</taxon>
        <taxon>Myxotrichaceae</taxon>
        <taxon>Oidiodendron</taxon>
    </lineage>
</organism>
<feature type="region of interest" description="Disordered" evidence="2">
    <location>
        <begin position="36"/>
        <end position="63"/>
    </location>
</feature>
<evidence type="ECO:0000313" key="5">
    <source>
        <dbReference type="Proteomes" id="UP000054321"/>
    </source>
</evidence>
<accession>A0A0C3HMK7</accession>
<gene>
    <name evidence="4" type="ORF">OIDMADRAFT_178309</name>
</gene>
<sequence>MLRQRDALSGISHDVAQELLGSPRLLLQKYSFDYDPHTRRPNQSKRVTAERRPAQSSGAWTTLSREAWPDQDEVEDRHVFVEEYNCLAKMHNVRLIIPDDCNSDSSSISEKPNTWISRILRRTSSTNSTKLKAEREPRHKRSISDISHRRASTAKNTLQDKNLQDLVRLCGLSLLYLPTEFAPCSLAVPTCFRATAQYLVQHGPGVPGIFRIPGSNNVVAALYHYYCARGDEEDIAGTVRCPSLPTHIKYIVHDVASTFKRFLSGVPGGILGSLALFDALVSIQNQLRTDPDVSIRRQTLIRSRLIALAIATLKSQYRRELICAVFGLLSMIGYASEANYSVSLHSTLPATELMGCGQLGIVFGPLLIGDLLDNYNMRVPNPYGGLILLPITPPRSRKERQKSSKSIHNTLTLTTRLDKIKVANCLTEMLIIHWRDVVDYLKSSQALRIVEKNRSIGADASKCPLLRPSASEAFPPRVWDNGNERPIEYVLPDQPRIKIPGMSFPQKRRSKSQPVIEKGLSGPKSKMALSKPVKERANEISAAPKHSRLRLQANKISHTQLDHYMLDKSLSPTNSDQDSVSVPAIKRRMPGSEMRNSESREQHLPLRPPRRQSARSMPERYAVRYETYLSPNDAPSPKPTANKAISQSAEDEGLRRRVVAEPYSSDPGLPPIMRDSYCSSTNISIRPQAGPLVSAGAAIDHLSKASPQEDLNSLVELARVLSQGWKKDENRSHDLSSFDIEKDRRNNGIETASINRISIREEGVVSSASLNQKLLSGQRSSISKGHESSTSSSSPLSLYLSRRRGWANKLSSSKMATIKAPESTDTASDVLGTNPHGNDATTKYSEGLFRADLSKMAVQRSAIDSPIRASPRGTVKALVAKFSSGVSPLAVASPATKASVADVQVDQNSPRESIVSPYTRNPPSPARSQKPGISDRQAREVRKLPKADPHLYSPQTHSPFCTPVSQQQISYSTNGKLTSRISRRSVERIVEPTEEPLIGTSLPVCLPDISVSTNTLLGAFKPVKEVCLPEADISRSQIASHNPVLVTGHVSQRKSWTSSRNISVLHGQIQALQQQLNAKTEEVRQLKQQLEARSNPDVGTLAESIMAARREIQLWKSRAELLEKQVEMTRNTSARSSAGQGENWPAKDTVLSDHSTTGYSESAGAAAHRNLRVSRLVAWHRSH</sequence>
<feature type="compositionally biased region" description="Basic and acidic residues" evidence="2">
    <location>
        <begin position="595"/>
        <end position="604"/>
    </location>
</feature>
<dbReference type="Pfam" id="PF00620">
    <property type="entry name" value="RhoGAP"/>
    <property type="match status" value="1"/>
</dbReference>
<feature type="coiled-coil region" evidence="1">
    <location>
        <begin position="1062"/>
        <end position="1132"/>
    </location>
</feature>
<dbReference type="SUPFAM" id="SSF48350">
    <property type="entry name" value="GTPase activation domain, GAP"/>
    <property type="match status" value="1"/>
</dbReference>
<evidence type="ECO:0000256" key="1">
    <source>
        <dbReference type="SAM" id="Coils"/>
    </source>
</evidence>
<dbReference type="InterPro" id="IPR008936">
    <property type="entry name" value="Rho_GTPase_activation_prot"/>
</dbReference>
<protein>
    <recommendedName>
        <fullName evidence="3">Rho-GAP domain-containing protein</fullName>
    </recommendedName>
</protein>
<dbReference type="HOGENOM" id="CLU_002748_0_0_1"/>
<dbReference type="Gene3D" id="1.10.555.10">
    <property type="entry name" value="Rho GTPase activation protein"/>
    <property type="match status" value="1"/>
</dbReference>
<dbReference type="GO" id="GO:0007165">
    <property type="term" value="P:signal transduction"/>
    <property type="evidence" value="ECO:0007669"/>
    <property type="project" value="InterPro"/>
</dbReference>
<feature type="compositionally biased region" description="Basic and acidic residues" evidence="2">
    <location>
        <begin position="131"/>
        <end position="148"/>
    </location>
</feature>
<feature type="region of interest" description="Disordered" evidence="2">
    <location>
        <begin position="893"/>
        <end position="937"/>
    </location>
</feature>
<name>A0A0C3HMK7_OIDMZ</name>
<feature type="compositionally biased region" description="Polar residues" evidence="2">
    <location>
        <begin position="570"/>
        <end position="580"/>
    </location>
</feature>
<feature type="region of interest" description="Disordered" evidence="2">
    <location>
        <begin position="629"/>
        <end position="656"/>
    </location>
</feature>
<feature type="region of interest" description="Disordered" evidence="2">
    <location>
        <begin position="498"/>
        <end position="550"/>
    </location>
</feature>
<proteinExistence type="predicted"/>
<feature type="compositionally biased region" description="Polar residues" evidence="2">
    <location>
        <begin position="905"/>
        <end position="919"/>
    </location>
</feature>
<feature type="region of interest" description="Disordered" evidence="2">
    <location>
        <begin position="811"/>
        <end position="842"/>
    </location>
</feature>
<keyword evidence="1" id="KW-0175">Coiled coil</keyword>
<dbReference type="EMBL" id="KN832873">
    <property type="protein sequence ID" value="KIN04265.1"/>
    <property type="molecule type" value="Genomic_DNA"/>
</dbReference>
<feature type="region of interest" description="Disordered" evidence="2">
    <location>
        <begin position="126"/>
        <end position="151"/>
    </location>
</feature>
<feature type="compositionally biased region" description="Polar residues" evidence="2">
    <location>
        <begin position="54"/>
        <end position="63"/>
    </location>
</feature>
<dbReference type="STRING" id="913774.A0A0C3HMK7"/>
<evidence type="ECO:0000313" key="4">
    <source>
        <dbReference type="EMBL" id="KIN04265.1"/>
    </source>
</evidence>
<evidence type="ECO:0000256" key="2">
    <source>
        <dbReference type="SAM" id="MobiDB-lite"/>
    </source>
</evidence>
<reference evidence="4 5" key="1">
    <citation type="submission" date="2014-04" db="EMBL/GenBank/DDBJ databases">
        <authorList>
            <consortium name="DOE Joint Genome Institute"/>
            <person name="Kuo A."/>
            <person name="Martino E."/>
            <person name="Perotto S."/>
            <person name="Kohler A."/>
            <person name="Nagy L.G."/>
            <person name="Floudas D."/>
            <person name="Copeland A."/>
            <person name="Barry K.W."/>
            <person name="Cichocki N."/>
            <person name="Veneault-Fourrey C."/>
            <person name="LaButti K."/>
            <person name="Lindquist E.A."/>
            <person name="Lipzen A."/>
            <person name="Lundell T."/>
            <person name="Morin E."/>
            <person name="Murat C."/>
            <person name="Sun H."/>
            <person name="Tunlid A."/>
            <person name="Henrissat B."/>
            <person name="Grigoriev I.V."/>
            <person name="Hibbett D.S."/>
            <person name="Martin F."/>
            <person name="Nordberg H.P."/>
            <person name="Cantor M.N."/>
            <person name="Hua S.X."/>
        </authorList>
    </citation>
    <scope>NUCLEOTIDE SEQUENCE [LARGE SCALE GENOMIC DNA]</scope>
    <source>
        <strain evidence="4 5">Zn</strain>
    </source>
</reference>
<dbReference type="InterPro" id="IPR000198">
    <property type="entry name" value="RhoGAP_dom"/>
</dbReference>
<keyword evidence="5" id="KW-1185">Reference proteome</keyword>